<evidence type="ECO:0000313" key="4">
    <source>
        <dbReference type="Proteomes" id="UP000714275"/>
    </source>
</evidence>
<dbReference type="OrthoDB" id="3232130at2759"/>
<comment type="caution">
    <text evidence="3">The sequence shown here is derived from an EMBL/GenBank/DDBJ whole genome shotgun (WGS) entry which is preliminary data.</text>
</comment>
<evidence type="ECO:0000256" key="2">
    <source>
        <dbReference type="SAM" id="Phobius"/>
    </source>
</evidence>
<sequence length="210" mass="23395">MEARPPENTDTDTFAAPTNTALDARADFFQRHPAITHFTVLALFLTPLAAVPYLLSKRRISALSRRLDELSATTTALRKELKTSATENASGKVELHRTSASLEAARSELIQLRRSLKQLRTECDASETTRRNAMKQLLEERKLTRQAETGIAERLALLPQLGTSLADVAAFMYEVELHHGITSNVIDGHGVERLRRLALKFHIAQSEGPR</sequence>
<proteinExistence type="predicted"/>
<feature type="coiled-coil region" evidence="1">
    <location>
        <begin position="60"/>
        <end position="136"/>
    </location>
</feature>
<dbReference type="EMBL" id="JABBWD010000009">
    <property type="protein sequence ID" value="KAG1780269.1"/>
    <property type="molecule type" value="Genomic_DNA"/>
</dbReference>
<reference evidence="3" key="1">
    <citation type="journal article" date="2020" name="New Phytol.">
        <title>Comparative genomics reveals dynamic genome evolution in host specialist ectomycorrhizal fungi.</title>
        <authorList>
            <person name="Lofgren L.A."/>
            <person name="Nguyen N.H."/>
            <person name="Vilgalys R."/>
            <person name="Ruytinx J."/>
            <person name="Liao H.L."/>
            <person name="Branco S."/>
            <person name="Kuo A."/>
            <person name="LaButti K."/>
            <person name="Lipzen A."/>
            <person name="Andreopoulos W."/>
            <person name="Pangilinan J."/>
            <person name="Riley R."/>
            <person name="Hundley H."/>
            <person name="Na H."/>
            <person name="Barry K."/>
            <person name="Grigoriev I.V."/>
            <person name="Stajich J.E."/>
            <person name="Kennedy P.G."/>
        </authorList>
    </citation>
    <scope>NUCLEOTIDE SEQUENCE</scope>
    <source>
        <strain evidence="3">DOB743</strain>
    </source>
</reference>
<keyword evidence="1" id="KW-0175">Coiled coil</keyword>
<keyword evidence="4" id="KW-1185">Reference proteome</keyword>
<organism evidence="3 4">
    <name type="scientific">Suillus placidus</name>
    <dbReference type="NCBI Taxonomy" id="48579"/>
    <lineage>
        <taxon>Eukaryota</taxon>
        <taxon>Fungi</taxon>
        <taxon>Dikarya</taxon>
        <taxon>Basidiomycota</taxon>
        <taxon>Agaricomycotina</taxon>
        <taxon>Agaricomycetes</taxon>
        <taxon>Agaricomycetidae</taxon>
        <taxon>Boletales</taxon>
        <taxon>Suillineae</taxon>
        <taxon>Suillaceae</taxon>
        <taxon>Suillus</taxon>
    </lineage>
</organism>
<evidence type="ECO:0000256" key="1">
    <source>
        <dbReference type="SAM" id="Coils"/>
    </source>
</evidence>
<gene>
    <name evidence="3" type="ORF">EV702DRAFT_1194408</name>
</gene>
<keyword evidence="2" id="KW-1133">Transmembrane helix</keyword>
<dbReference type="AlphaFoldDB" id="A0A9P7D5K4"/>
<keyword evidence="2" id="KW-0812">Transmembrane</keyword>
<feature type="transmembrane region" description="Helical" evidence="2">
    <location>
        <begin position="34"/>
        <end position="55"/>
    </location>
</feature>
<name>A0A9P7D5K4_9AGAM</name>
<protein>
    <submittedName>
        <fullName evidence="3">Uncharacterized protein</fullName>
    </submittedName>
</protein>
<dbReference type="Proteomes" id="UP000714275">
    <property type="component" value="Unassembled WGS sequence"/>
</dbReference>
<evidence type="ECO:0000313" key="3">
    <source>
        <dbReference type="EMBL" id="KAG1780269.1"/>
    </source>
</evidence>
<accession>A0A9P7D5K4</accession>
<keyword evidence="2" id="KW-0472">Membrane</keyword>